<dbReference type="PANTHER" id="PTHR35458">
    <property type="entry name" value="SLR0755 PROTEIN"/>
    <property type="match status" value="1"/>
</dbReference>
<dbReference type="EMBL" id="BOMH01000041">
    <property type="protein sequence ID" value="GID67700.1"/>
    <property type="molecule type" value="Genomic_DNA"/>
</dbReference>
<feature type="region of interest" description="Disordered" evidence="1">
    <location>
        <begin position="85"/>
        <end position="109"/>
    </location>
</feature>
<feature type="compositionally biased region" description="Polar residues" evidence="1">
    <location>
        <begin position="318"/>
        <end position="336"/>
    </location>
</feature>
<dbReference type="Pfam" id="PF01936">
    <property type="entry name" value="NYN"/>
    <property type="match status" value="1"/>
</dbReference>
<dbReference type="GO" id="GO:0004540">
    <property type="term" value="F:RNA nuclease activity"/>
    <property type="evidence" value="ECO:0007669"/>
    <property type="project" value="InterPro"/>
</dbReference>
<dbReference type="Gene3D" id="3.40.50.1010">
    <property type="entry name" value="5'-nuclease"/>
    <property type="match status" value="1"/>
</dbReference>
<feature type="region of interest" description="Disordered" evidence="1">
    <location>
        <begin position="311"/>
        <end position="336"/>
    </location>
</feature>
<feature type="domain" description="NYN" evidence="2">
    <location>
        <begin position="129"/>
        <end position="287"/>
    </location>
</feature>
<dbReference type="InterPro" id="IPR021139">
    <property type="entry name" value="NYN"/>
</dbReference>
<comment type="caution">
    <text evidence="3">The sequence shown here is derived from an EMBL/GenBank/DDBJ whole genome shotgun (WGS) entry which is preliminary data.</text>
</comment>
<organism evidence="3 4">
    <name type="scientific">Actinoplanes cyaneus</name>
    <dbReference type="NCBI Taxonomy" id="52696"/>
    <lineage>
        <taxon>Bacteria</taxon>
        <taxon>Bacillati</taxon>
        <taxon>Actinomycetota</taxon>
        <taxon>Actinomycetes</taxon>
        <taxon>Micromonosporales</taxon>
        <taxon>Micromonosporaceae</taxon>
        <taxon>Actinoplanes</taxon>
    </lineage>
</organism>
<keyword evidence="4" id="KW-1185">Reference proteome</keyword>
<accession>A0A919M2X4</accession>
<reference evidence="3" key="1">
    <citation type="submission" date="2021-01" db="EMBL/GenBank/DDBJ databases">
        <title>Whole genome shotgun sequence of Actinoplanes cyaneus NBRC 14990.</title>
        <authorList>
            <person name="Komaki H."/>
            <person name="Tamura T."/>
        </authorList>
    </citation>
    <scope>NUCLEOTIDE SEQUENCE</scope>
    <source>
        <strain evidence="3">NBRC 14990</strain>
    </source>
</reference>
<evidence type="ECO:0000259" key="2">
    <source>
        <dbReference type="Pfam" id="PF01936"/>
    </source>
</evidence>
<gene>
    <name evidence="3" type="ORF">Acy02nite_55810</name>
</gene>
<evidence type="ECO:0000313" key="4">
    <source>
        <dbReference type="Proteomes" id="UP000619479"/>
    </source>
</evidence>
<name>A0A919M2X4_9ACTN</name>
<dbReference type="InterPro" id="IPR047140">
    <property type="entry name" value="LabA"/>
</dbReference>
<evidence type="ECO:0000313" key="3">
    <source>
        <dbReference type="EMBL" id="GID67700.1"/>
    </source>
</evidence>
<dbReference type="Proteomes" id="UP000619479">
    <property type="component" value="Unassembled WGS sequence"/>
</dbReference>
<protein>
    <recommendedName>
        <fullName evidence="2">NYN domain-containing protein</fullName>
    </recommendedName>
</protein>
<proteinExistence type="predicted"/>
<sequence length="416" mass="44274">MVTVPARFPDLHRQPFAAAPAPTGTLVPTARDRPLTSAGRVRGSAPVVPSSLSPAGVQGCVEGPDAPLTTSRVAAAGVQGCVRASDTPLTTSREDRATGSPRAAEHCTSGPHRSWAGGILWSVRPRCSLYVDVGYLLSAAAVRVTGTSFRNGIQVDYESLIDALVQQAEALSGVPVLRVHWYDSARDGVPDNQQQLIGELSNVKLRLGRFGREGQQKGVDLRIGLDLVTHARNGTADVFILVSGDDDLTEAVEEAQVHGVQVILLAVPDANDGPHAISRHLIRAADGLKTIFPDTIDQTVTKVEVLGGRPRAKAMPNGLTTQGGPSSGLQSGTTMSEDPTVLAEQIDSVVTNVLATFRRSATAEALTELMVARPSIPREIDKALLTDLSDRLGGVELNETVRHMLRTSFWEKYDEV</sequence>
<dbReference type="AlphaFoldDB" id="A0A919M2X4"/>
<evidence type="ECO:0000256" key="1">
    <source>
        <dbReference type="SAM" id="MobiDB-lite"/>
    </source>
</evidence>
<dbReference type="PANTHER" id="PTHR35458:SF8">
    <property type="entry name" value="SLR0650 PROTEIN"/>
    <property type="match status" value="1"/>
</dbReference>